<dbReference type="InterPro" id="IPR021109">
    <property type="entry name" value="Peptidase_aspartic_dom_sf"/>
</dbReference>
<dbReference type="PANTHER" id="PTHR33067:SF32">
    <property type="entry name" value="ASPARTIC PEPTIDASE DDI1-TYPE DOMAIN-CONTAINING PROTEIN"/>
    <property type="match status" value="1"/>
</dbReference>
<name>A0A835N0U8_9ROSI</name>
<evidence type="ECO:0008006" key="4">
    <source>
        <dbReference type="Google" id="ProtNLM"/>
    </source>
</evidence>
<dbReference type="EMBL" id="JADGMS010000004">
    <property type="protein sequence ID" value="KAF9684229.1"/>
    <property type="molecule type" value="Genomic_DNA"/>
</dbReference>
<evidence type="ECO:0000256" key="1">
    <source>
        <dbReference type="SAM" id="MobiDB-lite"/>
    </source>
</evidence>
<sequence length="637" mass="71883">MENEGSSVPQTFQPPPQPFHAPTHNTYQPPHKRSLEDTLQQFMQTQGGINNQAHKFQDQTNRTLDDIRSQLTKLTQSLSIQEKGKIPTQPMPNPRGQVHMSEASPSEPSNHEQIQAITTLRSGKIIDKAIGFGNRKGIVEEKSREMSDLEFAPRAPFPQRLGKSKHDLMNSEIYELFKQVKVNIPLLDAIKQVPSYAKFRKDLCTIKRKLNVKERAFLTEHTSAIIQFKTPPKYKDPGCPTISCIIGSHKIDQALLDLGASVNLIPYTVYEQLGLGEIKPTRITLQLADRSIKIPRGIVEDVLVQVDKLYFPVDFVLLDTAPIQGSNAPIPVILGNVSYIGEGNRNHYRLHTNLNMDTQIFKFQQKTELHFLQEKSYSHRYELEAYNPKQEMGSVKGLYSKVLSLDNASEMNNKLQHDNYDLQSYFAIVEESGRNKSNEAKENGFIGLILGATMMQWAPRAIIALHGLPPVLLGLSHMGGWESLAWLYLASLALGASRTQWVVRMDFHCLSRKGLQDLCKKNKIPANMANVANAEALEVLHKVRTKYNLVFETINQRFNILAYSMKLRFSLEKAMSGSPKAPKTCIRNSTRIRTSTTSTHQKMESESIEIVEQQEKNNVQKTLATQSSQRMAPVVSA</sequence>
<dbReference type="Gene3D" id="2.40.70.10">
    <property type="entry name" value="Acid Proteases"/>
    <property type="match status" value="1"/>
</dbReference>
<proteinExistence type="predicted"/>
<protein>
    <recommendedName>
        <fullName evidence="4">Retrotransposon gag protein</fullName>
    </recommendedName>
</protein>
<reference evidence="2 3" key="1">
    <citation type="submission" date="2020-10" db="EMBL/GenBank/DDBJ databases">
        <title>Plant Genome Project.</title>
        <authorList>
            <person name="Zhang R.-G."/>
        </authorList>
    </citation>
    <scope>NUCLEOTIDE SEQUENCE [LARGE SCALE GENOMIC DNA]</scope>
    <source>
        <strain evidence="2">FAFU-HL-1</strain>
        <tissue evidence="2">Leaf</tissue>
    </source>
</reference>
<dbReference type="CDD" id="cd00303">
    <property type="entry name" value="retropepsin_like"/>
    <property type="match status" value="1"/>
</dbReference>
<gene>
    <name evidence="2" type="ORF">SADUNF_Sadunf04G0096200</name>
</gene>
<dbReference type="PANTHER" id="PTHR33067">
    <property type="entry name" value="RNA-DIRECTED DNA POLYMERASE-RELATED"/>
    <property type="match status" value="1"/>
</dbReference>
<organism evidence="2 3">
    <name type="scientific">Salix dunnii</name>
    <dbReference type="NCBI Taxonomy" id="1413687"/>
    <lineage>
        <taxon>Eukaryota</taxon>
        <taxon>Viridiplantae</taxon>
        <taxon>Streptophyta</taxon>
        <taxon>Embryophyta</taxon>
        <taxon>Tracheophyta</taxon>
        <taxon>Spermatophyta</taxon>
        <taxon>Magnoliopsida</taxon>
        <taxon>eudicotyledons</taxon>
        <taxon>Gunneridae</taxon>
        <taxon>Pentapetalae</taxon>
        <taxon>rosids</taxon>
        <taxon>fabids</taxon>
        <taxon>Malpighiales</taxon>
        <taxon>Salicaceae</taxon>
        <taxon>Saliceae</taxon>
        <taxon>Salix</taxon>
    </lineage>
</organism>
<comment type="caution">
    <text evidence="2">The sequence shown here is derived from an EMBL/GenBank/DDBJ whole genome shotgun (WGS) entry which is preliminary data.</text>
</comment>
<accession>A0A835N0U8</accession>
<feature type="region of interest" description="Disordered" evidence="1">
    <location>
        <begin position="83"/>
        <end position="109"/>
    </location>
</feature>
<dbReference type="AlphaFoldDB" id="A0A835N0U8"/>
<evidence type="ECO:0000313" key="3">
    <source>
        <dbReference type="Proteomes" id="UP000657918"/>
    </source>
</evidence>
<keyword evidence="3" id="KW-1185">Reference proteome</keyword>
<dbReference type="Proteomes" id="UP000657918">
    <property type="component" value="Chromosome 4"/>
</dbReference>
<feature type="region of interest" description="Disordered" evidence="1">
    <location>
        <begin position="1"/>
        <end position="38"/>
    </location>
</feature>
<dbReference type="OrthoDB" id="851261at2759"/>
<evidence type="ECO:0000313" key="2">
    <source>
        <dbReference type="EMBL" id="KAF9684229.1"/>
    </source>
</evidence>